<organism evidence="4">
    <name type="scientific">Triticum aestivum</name>
    <name type="common">Wheat</name>
    <dbReference type="NCBI Taxonomy" id="4565"/>
    <lineage>
        <taxon>Eukaryota</taxon>
        <taxon>Viridiplantae</taxon>
        <taxon>Streptophyta</taxon>
        <taxon>Embryophyta</taxon>
        <taxon>Tracheophyta</taxon>
        <taxon>Spermatophyta</taxon>
        <taxon>Magnoliopsida</taxon>
        <taxon>Liliopsida</taxon>
        <taxon>Poales</taxon>
        <taxon>Poaceae</taxon>
        <taxon>BOP clade</taxon>
        <taxon>Pooideae</taxon>
        <taxon>Triticodae</taxon>
        <taxon>Triticeae</taxon>
        <taxon>Triticinae</taxon>
        <taxon>Triticum</taxon>
    </lineage>
</organism>
<dbReference type="Gramene" id="TraesPARA_EIv1.0_1749400.1">
    <property type="protein sequence ID" value="TraesPARA_EIv1.0_1749400.1.CDS1"/>
    <property type="gene ID" value="TraesPARA_EIv1.0_1749400"/>
</dbReference>
<dbReference type="Gramene" id="TraesSYM7B03G04016570.1">
    <property type="protein sequence ID" value="TraesSYM7B03G04016570.1.CDS1"/>
    <property type="gene ID" value="TraesSYM7B03G04016570"/>
</dbReference>
<dbReference type="Pfam" id="PF04043">
    <property type="entry name" value="PMEI"/>
    <property type="match status" value="1"/>
</dbReference>
<dbReference type="GeneID" id="123117582"/>
<evidence type="ECO:0000313" key="4">
    <source>
        <dbReference type="EnsemblPlants" id="TraesCS5B02G507900.1.cds1"/>
    </source>
</evidence>
<dbReference type="GO" id="GO:0009827">
    <property type="term" value="P:plant-type cell wall modification"/>
    <property type="evidence" value="ECO:0000318"/>
    <property type="project" value="GO_Central"/>
</dbReference>
<dbReference type="AlphaFoldDB" id="A0A3B6LWY3"/>
<dbReference type="Gramene" id="TraesLDM5B03G03006440.1">
    <property type="protein sequence ID" value="TraesLDM5B03G03006440.1.CDS1"/>
    <property type="gene ID" value="TraesLDM5B03G03006440"/>
</dbReference>
<feature type="signal peptide" evidence="2">
    <location>
        <begin position="1"/>
        <end position="30"/>
    </location>
</feature>
<dbReference type="GO" id="GO:0004857">
    <property type="term" value="F:enzyme inhibitor activity"/>
    <property type="evidence" value="ECO:0000318"/>
    <property type="project" value="GO_Central"/>
</dbReference>
<dbReference type="OMA" id="YARKEMD"/>
<dbReference type="GO" id="GO:0009505">
    <property type="term" value="C:plant-type cell wall"/>
    <property type="evidence" value="ECO:0000318"/>
    <property type="project" value="GO_Central"/>
</dbReference>
<sequence>MATRRSSTSGSHVFSLLVLLFLASASPSASQLGVRPKGPVVDLKASCAKTDGPITCNSFLGPEPDSKTADARGLAEISMRVTAKLGGLVGAYARRELDLVNDNPTWQCLDECAEDIEDALSHLDDALGGVNDAQFDQVRQYIDLSEQDTWSCDETCRDTPPSPVRTELLRKNLEFERMMNVTRQLIKLADGGASPVLPKPAILP</sequence>
<reference evidence="4" key="2">
    <citation type="submission" date="2018-10" db="UniProtKB">
        <authorList>
            <consortium name="EnsemblPlants"/>
        </authorList>
    </citation>
    <scope>IDENTIFICATION</scope>
</reference>
<evidence type="ECO:0000256" key="2">
    <source>
        <dbReference type="SAM" id="SignalP"/>
    </source>
</evidence>
<dbReference type="Gramene" id="TraesJUL5B03G03024280.1">
    <property type="protein sequence ID" value="TraesJUL5B03G03024280.1.CDS1"/>
    <property type="gene ID" value="TraesJUL5B03G03024280"/>
</dbReference>
<dbReference type="RefSeq" id="XP_044394243.1">
    <property type="nucleotide sequence ID" value="XM_044538308.1"/>
</dbReference>
<keyword evidence="1 2" id="KW-0732">Signal</keyword>
<dbReference type="Gramene" id="TraesMAC5B03G03001070.1">
    <property type="protein sequence ID" value="TraesMAC5B03G03001070.1.CDS1"/>
    <property type="gene ID" value="TraesMAC5B03G03001070"/>
</dbReference>
<dbReference type="Gramene" id="TraesWEE_scaffold_000122_01G000400.1">
    <property type="protein sequence ID" value="TraesWEE_scaffold_000122_01G000400.1"/>
    <property type="gene ID" value="TraesWEE_scaffold_000122_01G000400"/>
</dbReference>
<dbReference type="Gramene" id="TraesLAC5B03G02957970.1">
    <property type="protein sequence ID" value="TraesLAC5B03G02957970.1.CDS1"/>
    <property type="gene ID" value="TraesLAC5B03G02957970"/>
</dbReference>
<protein>
    <recommendedName>
        <fullName evidence="3">Pectinesterase inhibitor domain-containing protein</fullName>
    </recommendedName>
</protein>
<dbReference type="InterPro" id="IPR035513">
    <property type="entry name" value="Invertase/methylesterase_inhib"/>
</dbReference>
<dbReference type="Gene3D" id="1.20.140.40">
    <property type="entry name" value="Invertase/pectin methylesterase inhibitor family protein"/>
    <property type="match status" value="1"/>
</dbReference>
<proteinExistence type="predicted"/>
<dbReference type="SMART" id="SM00856">
    <property type="entry name" value="PMEI"/>
    <property type="match status" value="1"/>
</dbReference>
<dbReference type="OrthoDB" id="636954at2759"/>
<dbReference type="Gramene" id="TraesCLE_scaffold_006261_01G000300.1">
    <property type="protein sequence ID" value="TraesCLE_scaffold_006261_01G000300.1"/>
    <property type="gene ID" value="TraesCLE_scaffold_006261_01G000300"/>
</dbReference>
<dbReference type="EnsemblPlants" id="TraesCS5B02G507900.1">
    <property type="protein sequence ID" value="TraesCS5B02G507900.1.cds1"/>
    <property type="gene ID" value="TraesCS5B02G507900"/>
</dbReference>
<keyword evidence="5" id="KW-1185">Reference proteome</keyword>
<dbReference type="SUPFAM" id="SSF101148">
    <property type="entry name" value="Plant invertase/pectin methylesterase inhibitor"/>
    <property type="match status" value="1"/>
</dbReference>
<gene>
    <name evidence="4" type="primary">LOC123117582</name>
</gene>
<evidence type="ECO:0000313" key="5">
    <source>
        <dbReference type="Proteomes" id="UP000019116"/>
    </source>
</evidence>
<dbReference type="InterPro" id="IPR006501">
    <property type="entry name" value="Pectinesterase_inhib_dom"/>
</dbReference>
<dbReference type="Gramene" id="TraesSTA5B03G02994550.1">
    <property type="protein sequence ID" value="TraesSTA5B03G02994550.1.CDS1"/>
    <property type="gene ID" value="TraesSTA5B03G02994550"/>
</dbReference>
<feature type="chain" id="PRO_5043177488" description="Pectinesterase inhibitor domain-containing protein" evidence="2">
    <location>
        <begin position="31"/>
        <end position="204"/>
    </location>
</feature>
<dbReference type="PANTHER" id="PTHR31080">
    <property type="entry name" value="PECTINESTERASE INHIBITOR-LIKE"/>
    <property type="match status" value="1"/>
</dbReference>
<dbReference type="Gramene" id="TraesROB_scaffold_105886_01G000100.1">
    <property type="protein sequence ID" value="TraesROB_scaffold_105886_01G000100.1"/>
    <property type="gene ID" value="TraesROB_scaffold_105886_01G000100"/>
</dbReference>
<dbReference type="Gramene" id="TraesCAD_scaffold_001486_01G000400.1">
    <property type="protein sequence ID" value="TraesCAD_scaffold_001486_01G000400.1"/>
    <property type="gene ID" value="TraesCAD_scaffold_001486_01G000400"/>
</dbReference>
<evidence type="ECO:0000256" key="1">
    <source>
        <dbReference type="ARBA" id="ARBA00022729"/>
    </source>
</evidence>
<dbReference type="Gramene" id="TraesCS5B02G507900.1">
    <property type="protein sequence ID" value="TraesCS5B02G507900.1.cds1"/>
    <property type="gene ID" value="TraesCS5B02G507900"/>
</dbReference>
<accession>A0A3B6LWY3</accession>
<name>A0A3B6LWY3_WHEAT</name>
<dbReference type="PANTHER" id="PTHR31080:SF69">
    <property type="entry name" value="OS03G0830600 PROTEIN"/>
    <property type="match status" value="1"/>
</dbReference>
<dbReference type="InterPro" id="IPR051955">
    <property type="entry name" value="PME_Inhibitor"/>
</dbReference>
<dbReference type="STRING" id="4565.A0A3B6LWY3"/>
<evidence type="ECO:0000259" key="3">
    <source>
        <dbReference type="SMART" id="SM00856"/>
    </source>
</evidence>
<dbReference type="Proteomes" id="UP000019116">
    <property type="component" value="Chromosome 5B"/>
</dbReference>
<dbReference type="Gramene" id="TraesARI7B03G04323080.1">
    <property type="protein sequence ID" value="TraesARI7B03G04323080.1.CDS1"/>
    <property type="gene ID" value="TraesARI7B03G04323080"/>
</dbReference>
<dbReference type="NCBIfam" id="TIGR01614">
    <property type="entry name" value="PME_inhib"/>
    <property type="match status" value="1"/>
</dbReference>
<reference evidence="4" key="1">
    <citation type="submission" date="2018-08" db="EMBL/GenBank/DDBJ databases">
        <authorList>
            <person name="Rossello M."/>
        </authorList>
    </citation>
    <scope>NUCLEOTIDE SEQUENCE [LARGE SCALE GENOMIC DNA]</scope>
    <source>
        <strain evidence="4">cv. Chinese Spring</strain>
    </source>
</reference>
<dbReference type="Gramene" id="TraesCS5B03G1232300.1">
    <property type="protein sequence ID" value="TraesCS5B03G1232300.1.CDS1"/>
    <property type="gene ID" value="TraesCS5B03G1232300"/>
</dbReference>
<feature type="domain" description="Pectinesterase inhibitor" evidence="3">
    <location>
        <begin position="38"/>
        <end position="185"/>
    </location>
</feature>
<dbReference type="Gramene" id="TraesNOR5B03G03031750.1">
    <property type="protein sequence ID" value="TraesNOR5B03G03031750.1.CDS1"/>
    <property type="gene ID" value="TraesNOR5B03G03031750"/>
</dbReference>
<dbReference type="Gramene" id="TraesJAG5B03G03000640.1">
    <property type="protein sequence ID" value="TraesJAG5B03G03000640.1.CDS1"/>
    <property type="gene ID" value="TraesJAG5B03G03000640"/>
</dbReference>